<comment type="caution">
    <text evidence="1">The sequence shown here is derived from an EMBL/GenBank/DDBJ whole genome shotgun (WGS) entry which is preliminary data.</text>
</comment>
<evidence type="ECO:0000313" key="2">
    <source>
        <dbReference type="Proteomes" id="UP001203004"/>
    </source>
</evidence>
<protein>
    <recommendedName>
        <fullName evidence="3">Six-hairpin glycosidase</fullName>
    </recommendedName>
</protein>
<accession>A0ABT0MDN0</accession>
<gene>
    <name evidence="1" type="ORF">M3N64_13690</name>
</gene>
<sequence length="646" mass="75680">MQDVTYREMKPRSALFDVETDETNRMIALRNPRDPHQMNWVNQDKQWGKIKCGLNLSVDVKREYSRRDTLIETYTFKNATKFDIYTVGTRLGIYTPFPDYYSDAQTCLTQCCNTHIWCGGDSSYIMALRMGGEAPHLGLILRKGSLKGYSIDRNYTVTGREENVSNHRGDFILHPENLHLRPNETYTLQWELFWFKDKQDFRRIIHEQSDFITVSSRAFLTLGDEPVRFTAHIGGVTENGERPEIYRDGKLVPFDWQNGTATVVESPNHTGEYNYEIIWRNKRSRAAFLVMPQLETLTERRCRFIVEHQQCHDQQSHLYGAYLIYDNEEKQQYYGHLNDHNGGRERVGMGALLALYLQHHPNSKMQKSLDIYVDYVVRELFDPESGTVYNDVGRNNDDPRLYNYPWIGILFLEMYKLKNDHQFLTWYAKSVEAFYKAGGGRFYAIGMPMYESINVFREAGRVKEAGRLLDLYKQHVDYLVKCGKNYPQSEVDYEQAIVAPAAIYIRDLYCLTGEEHYRKALDEQLKVLDLFHGFQPDYHLNESAIRHWDGYWFGKRRVLGDTFPHYWTALSGIAYFRTEDIVGSDKYARKVKKLLRSVLSLFKENGSASCATVYPMSVNDRPAHFDDPWANDQDWGLYYMLKYDGR</sequence>
<name>A0ABT0MDN0_9BACL</name>
<organism evidence="1 2">
    <name type="scientific">Sporolactobacillus mangiferae</name>
    <dbReference type="NCBI Taxonomy" id="2940498"/>
    <lineage>
        <taxon>Bacteria</taxon>
        <taxon>Bacillati</taxon>
        <taxon>Bacillota</taxon>
        <taxon>Bacilli</taxon>
        <taxon>Bacillales</taxon>
        <taxon>Sporolactobacillaceae</taxon>
        <taxon>Sporolactobacillus</taxon>
    </lineage>
</organism>
<dbReference type="Proteomes" id="UP001203004">
    <property type="component" value="Unassembled WGS sequence"/>
</dbReference>
<dbReference type="EMBL" id="JAMAST010000030">
    <property type="protein sequence ID" value="MCL1632973.1"/>
    <property type="molecule type" value="Genomic_DNA"/>
</dbReference>
<dbReference type="RefSeq" id="WP_249104113.1">
    <property type="nucleotide sequence ID" value="NZ_JAMAST010000030.1"/>
</dbReference>
<keyword evidence="2" id="KW-1185">Reference proteome</keyword>
<proteinExistence type="predicted"/>
<evidence type="ECO:0008006" key="3">
    <source>
        <dbReference type="Google" id="ProtNLM"/>
    </source>
</evidence>
<reference evidence="1 2" key="1">
    <citation type="submission" date="2022-05" db="EMBL/GenBank/DDBJ databases">
        <title>Sporolactobacillus sp nov CPB3-1, isolated from tree bark (Mangifera indica L.).</title>
        <authorList>
            <person name="Phuengjayaem S."/>
            <person name="Tanasupawat S."/>
        </authorList>
    </citation>
    <scope>NUCLEOTIDE SEQUENCE [LARGE SCALE GENOMIC DNA]</scope>
    <source>
        <strain evidence="1 2">CPB3-1</strain>
    </source>
</reference>
<evidence type="ECO:0000313" key="1">
    <source>
        <dbReference type="EMBL" id="MCL1632973.1"/>
    </source>
</evidence>